<accession>A0ABT2B6P1</accession>
<dbReference type="RefSeq" id="WP_258780804.1">
    <property type="nucleotide sequence ID" value="NZ_JANUGP010000019.1"/>
</dbReference>
<proteinExistence type="predicted"/>
<evidence type="ECO:0000313" key="2">
    <source>
        <dbReference type="EMBL" id="MCS0604181.1"/>
    </source>
</evidence>
<organism evidence="2 3">
    <name type="scientific">Streptomyces pyxinicus</name>
    <dbReference type="NCBI Taxonomy" id="2970331"/>
    <lineage>
        <taxon>Bacteria</taxon>
        <taxon>Bacillati</taxon>
        <taxon>Actinomycetota</taxon>
        <taxon>Actinomycetes</taxon>
        <taxon>Kitasatosporales</taxon>
        <taxon>Streptomycetaceae</taxon>
        <taxon>Streptomyces</taxon>
    </lineage>
</organism>
<name>A0ABT2B6P1_9ACTN</name>
<gene>
    <name evidence="2" type="ORF">NX794_23630</name>
</gene>
<protein>
    <recommendedName>
        <fullName evidence="4">Lipoprotein</fullName>
    </recommendedName>
</protein>
<dbReference type="Proteomes" id="UP001205612">
    <property type="component" value="Unassembled WGS sequence"/>
</dbReference>
<keyword evidence="3" id="KW-1185">Reference proteome</keyword>
<feature type="region of interest" description="Disordered" evidence="1">
    <location>
        <begin position="28"/>
        <end position="71"/>
    </location>
</feature>
<comment type="caution">
    <text evidence="2">The sequence shown here is derived from an EMBL/GenBank/DDBJ whole genome shotgun (WGS) entry which is preliminary data.</text>
</comment>
<evidence type="ECO:0008006" key="4">
    <source>
        <dbReference type="Google" id="ProtNLM"/>
    </source>
</evidence>
<dbReference type="EMBL" id="JANUGP010000019">
    <property type="protein sequence ID" value="MCS0604181.1"/>
    <property type="molecule type" value="Genomic_DNA"/>
</dbReference>
<evidence type="ECO:0000313" key="3">
    <source>
        <dbReference type="Proteomes" id="UP001205612"/>
    </source>
</evidence>
<dbReference type="PROSITE" id="PS51257">
    <property type="entry name" value="PROKAR_LIPOPROTEIN"/>
    <property type="match status" value="1"/>
</dbReference>
<reference evidence="2 3" key="1">
    <citation type="submission" date="2022-08" db="EMBL/GenBank/DDBJ databases">
        <authorList>
            <person name="Somphong A."/>
            <person name="Phongsopitanun W."/>
        </authorList>
    </citation>
    <scope>NUCLEOTIDE SEQUENCE [LARGE SCALE GENOMIC DNA]</scope>
    <source>
        <strain evidence="2 3">LP11</strain>
    </source>
</reference>
<sequence>MSETRDRWGWSGAGVLCAALVLTGCGSDQHGKAKGEQSPPAPTARPNAAYSEPPPLPSGVPGTPEAGVPTHVDEHDATSVARAIAVTTWTFDTKIDTTAADAQRRTAGWLTVGYAKTVSAAQPVAAPDASWTTMADHHGYTRVTARRAHDTAPDDTPTEAYRQFEVTVTPRGRDGWKGPAETWVEWIHLVRSRTGEPWKADNMRVAR</sequence>
<evidence type="ECO:0000256" key="1">
    <source>
        <dbReference type="SAM" id="MobiDB-lite"/>
    </source>
</evidence>